<comment type="catalytic activity">
    <reaction evidence="1 7">
        <text>a uridine in RNA = a pseudouridine in RNA</text>
        <dbReference type="Rhea" id="RHEA:48348"/>
        <dbReference type="Rhea" id="RHEA-COMP:12068"/>
        <dbReference type="Rhea" id="RHEA-COMP:12069"/>
        <dbReference type="ChEBI" id="CHEBI:65314"/>
        <dbReference type="ChEBI" id="CHEBI:65315"/>
    </reaction>
</comment>
<dbReference type="AlphaFoldDB" id="A0AAE6IIS7"/>
<dbReference type="Pfam" id="PF00849">
    <property type="entry name" value="PseudoU_synth_2"/>
    <property type="match status" value="1"/>
</dbReference>
<dbReference type="PANTHER" id="PTHR21600:SF44">
    <property type="entry name" value="RIBOSOMAL LARGE SUBUNIT PSEUDOURIDINE SYNTHASE D"/>
    <property type="match status" value="1"/>
</dbReference>
<evidence type="ECO:0000256" key="4">
    <source>
        <dbReference type="ARBA" id="ARBA00023235"/>
    </source>
</evidence>
<dbReference type="InterPro" id="IPR002942">
    <property type="entry name" value="S4_RNA-bd"/>
</dbReference>
<dbReference type="RefSeq" id="WP_135197294.1">
    <property type="nucleotide sequence ID" value="NZ_BPKR01000003.1"/>
</dbReference>
<dbReference type="InterPro" id="IPR036986">
    <property type="entry name" value="S4_RNA-bd_sf"/>
</dbReference>
<dbReference type="InterPro" id="IPR006224">
    <property type="entry name" value="PsdUridine_synth_RluA-like_CS"/>
</dbReference>
<evidence type="ECO:0000256" key="3">
    <source>
        <dbReference type="ARBA" id="ARBA00022884"/>
    </source>
</evidence>
<evidence type="ECO:0000313" key="9">
    <source>
        <dbReference type="EMBL" id="QEA32933.1"/>
    </source>
</evidence>
<dbReference type="PANTHER" id="PTHR21600">
    <property type="entry name" value="MITOCHONDRIAL RNA PSEUDOURIDINE SYNTHASE"/>
    <property type="match status" value="1"/>
</dbReference>
<comment type="similarity">
    <text evidence="2 7">Belongs to the pseudouridine synthase RluA family.</text>
</comment>
<keyword evidence="4 7" id="KW-0413">Isomerase</keyword>
<evidence type="ECO:0000256" key="6">
    <source>
        <dbReference type="PROSITE-ProRule" id="PRU00182"/>
    </source>
</evidence>
<evidence type="ECO:0000259" key="8">
    <source>
        <dbReference type="SMART" id="SM00363"/>
    </source>
</evidence>
<reference evidence="9 10" key="1">
    <citation type="submission" date="2019-06" db="EMBL/GenBank/DDBJ databases">
        <title>Genome analyses of bacteria isolated from kimchi.</title>
        <authorList>
            <person name="Lee S."/>
            <person name="Ahn S."/>
            <person name="Roh S."/>
        </authorList>
    </citation>
    <scope>NUCLEOTIDE SEQUENCE [LARGE SCALE GENOMIC DNA]</scope>
    <source>
        <strain evidence="9 10">CBA3620</strain>
    </source>
</reference>
<proteinExistence type="inferred from homology"/>
<dbReference type="InterPro" id="IPR050188">
    <property type="entry name" value="RluA_PseudoU_synthase"/>
</dbReference>
<accession>A0AAE6IIS7</accession>
<dbReference type="InterPro" id="IPR020103">
    <property type="entry name" value="PsdUridine_synth_cat_dom_sf"/>
</dbReference>
<dbReference type="SUPFAM" id="SSF55174">
    <property type="entry name" value="Alpha-L RNA-binding motif"/>
    <property type="match status" value="1"/>
</dbReference>
<dbReference type="CDD" id="cd00165">
    <property type="entry name" value="S4"/>
    <property type="match status" value="1"/>
</dbReference>
<evidence type="ECO:0000256" key="2">
    <source>
        <dbReference type="ARBA" id="ARBA00010876"/>
    </source>
</evidence>
<dbReference type="PROSITE" id="PS50889">
    <property type="entry name" value="S4"/>
    <property type="match status" value="1"/>
</dbReference>
<comment type="function">
    <text evidence="7">Responsible for synthesis of pseudouridine from uracil.</text>
</comment>
<dbReference type="CDD" id="cd02869">
    <property type="entry name" value="PseudoU_synth_RluA_like"/>
    <property type="match status" value="1"/>
</dbReference>
<feature type="domain" description="RNA-binding S4" evidence="8">
    <location>
        <begin position="14"/>
        <end position="78"/>
    </location>
</feature>
<dbReference type="GO" id="GO:0120159">
    <property type="term" value="F:rRNA pseudouridine synthase activity"/>
    <property type="evidence" value="ECO:0007669"/>
    <property type="project" value="UniProtKB-ARBA"/>
</dbReference>
<evidence type="ECO:0000256" key="5">
    <source>
        <dbReference type="PIRSR" id="PIRSR606225-1"/>
    </source>
</evidence>
<dbReference type="SUPFAM" id="SSF55120">
    <property type="entry name" value="Pseudouridine synthase"/>
    <property type="match status" value="1"/>
</dbReference>
<dbReference type="InterPro" id="IPR006145">
    <property type="entry name" value="PsdUridine_synth_RsuA/RluA"/>
</dbReference>
<dbReference type="EMBL" id="CP042374">
    <property type="protein sequence ID" value="QEA32933.1"/>
    <property type="molecule type" value="Genomic_DNA"/>
</dbReference>
<evidence type="ECO:0000313" key="10">
    <source>
        <dbReference type="Proteomes" id="UP000321332"/>
    </source>
</evidence>
<dbReference type="GO" id="GO:0003723">
    <property type="term" value="F:RNA binding"/>
    <property type="evidence" value="ECO:0007669"/>
    <property type="project" value="UniProtKB-KW"/>
</dbReference>
<sequence length="304" mass="33653">MAEKITINIKEQQGRLDAILAKEDIPYSRTVLADWIQDGTVLVNQKKVKRSYKVVSGDTVTLTPPEVQNTAIVAEDIPLSIVYEDNDLIVVNKPQGMVVHPAAGHTSGTLVNALLYHAPLSTINGEFRPGIVHRIDRDTSGLLMVAKNDEAHQALSAQLKDHKNQRIYYALVRGEFTEESGTINAPIARHKVDRKKQAVQSGGREAITHFEVLKRYVGYTLLKVQLETGRTHQIRVHMTYIGHPVVGDPVYGSAQKLPGVNLEGQLLHAKTISLIQPKTHEELTFNSPLPAYFEAALDTLTPII</sequence>
<evidence type="ECO:0000256" key="7">
    <source>
        <dbReference type="RuleBase" id="RU362028"/>
    </source>
</evidence>
<dbReference type="EC" id="5.4.99.-" evidence="7"/>
<organism evidence="9 10">
    <name type="scientific">Leuconostoc carnosum</name>
    <dbReference type="NCBI Taxonomy" id="1252"/>
    <lineage>
        <taxon>Bacteria</taxon>
        <taxon>Bacillati</taxon>
        <taxon>Bacillota</taxon>
        <taxon>Bacilli</taxon>
        <taxon>Lactobacillales</taxon>
        <taxon>Lactobacillaceae</taxon>
        <taxon>Leuconostoc</taxon>
    </lineage>
</organism>
<dbReference type="Pfam" id="PF01479">
    <property type="entry name" value="S4"/>
    <property type="match status" value="1"/>
</dbReference>
<dbReference type="GO" id="GO:0000455">
    <property type="term" value="P:enzyme-directed rRNA pseudouridine synthesis"/>
    <property type="evidence" value="ECO:0007669"/>
    <property type="project" value="TreeGrafter"/>
</dbReference>
<keyword evidence="3 6" id="KW-0694">RNA-binding</keyword>
<dbReference type="FunFam" id="3.30.2350.10:FF:000006">
    <property type="entry name" value="Pseudouridine synthase"/>
    <property type="match status" value="1"/>
</dbReference>
<dbReference type="PROSITE" id="PS01129">
    <property type="entry name" value="PSI_RLU"/>
    <property type="match status" value="1"/>
</dbReference>
<gene>
    <name evidence="9" type="ORF">FGL89_01650</name>
</gene>
<evidence type="ECO:0000256" key="1">
    <source>
        <dbReference type="ARBA" id="ARBA00000073"/>
    </source>
</evidence>
<dbReference type="GeneID" id="61186428"/>
<dbReference type="Gene3D" id="3.30.2350.10">
    <property type="entry name" value="Pseudouridine synthase"/>
    <property type="match status" value="1"/>
</dbReference>
<protein>
    <recommendedName>
        <fullName evidence="7">Pseudouridine synthase</fullName>
        <ecNumber evidence="7">5.4.99.-</ecNumber>
    </recommendedName>
</protein>
<name>A0AAE6IIS7_LEUCA</name>
<dbReference type="InterPro" id="IPR006225">
    <property type="entry name" value="PsdUridine_synth_RluC/D"/>
</dbReference>
<dbReference type="SMART" id="SM00363">
    <property type="entry name" value="S4"/>
    <property type="match status" value="1"/>
</dbReference>
<dbReference type="Proteomes" id="UP000321332">
    <property type="component" value="Chromosome"/>
</dbReference>
<dbReference type="Gene3D" id="3.10.290.10">
    <property type="entry name" value="RNA-binding S4 domain"/>
    <property type="match status" value="1"/>
</dbReference>
<dbReference type="NCBIfam" id="TIGR00005">
    <property type="entry name" value="rluA_subfam"/>
    <property type="match status" value="1"/>
</dbReference>
<feature type="active site" evidence="5">
    <location>
        <position position="136"/>
    </location>
</feature>